<keyword evidence="2" id="KW-1185">Reference proteome</keyword>
<evidence type="ECO:0000313" key="2">
    <source>
        <dbReference type="Proteomes" id="UP001152320"/>
    </source>
</evidence>
<dbReference type="InterPro" id="IPR035914">
    <property type="entry name" value="Sperma_CUB_dom_sf"/>
</dbReference>
<sequence length="124" mass="14533">MGTFRRREICQLEHTFAWTSDFNGMFLHLQSTQQELPTMTLEWESVDRSVPDECITVVTDENTTLLIMGIPSIRQQPSTCQIIVNFRPDRRVVLSFESFQMTSSNCSSYITVSYSQLYKLRLHW</sequence>
<evidence type="ECO:0000313" key="1">
    <source>
        <dbReference type="EMBL" id="KAJ8024241.1"/>
    </source>
</evidence>
<dbReference type="Proteomes" id="UP001152320">
    <property type="component" value="Chromosome 19"/>
</dbReference>
<reference evidence="1" key="1">
    <citation type="submission" date="2021-10" db="EMBL/GenBank/DDBJ databases">
        <title>Tropical sea cucumber genome reveals ecological adaptation and Cuvierian tubules defense mechanism.</title>
        <authorList>
            <person name="Chen T."/>
        </authorList>
    </citation>
    <scope>NUCLEOTIDE SEQUENCE</scope>
    <source>
        <strain evidence="1">Nanhai2018</strain>
        <tissue evidence="1">Muscle</tissue>
    </source>
</reference>
<accession>A0A9Q0YRT3</accession>
<gene>
    <name evidence="1" type="ORF">HOLleu_36919</name>
</gene>
<name>A0A9Q0YRT3_HOLLE</name>
<dbReference type="AlphaFoldDB" id="A0A9Q0YRT3"/>
<comment type="caution">
    <text evidence="1">The sequence shown here is derived from an EMBL/GenBank/DDBJ whole genome shotgun (WGS) entry which is preliminary data.</text>
</comment>
<dbReference type="EMBL" id="JAIZAY010000019">
    <property type="protein sequence ID" value="KAJ8024241.1"/>
    <property type="molecule type" value="Genomic_DNA"/>
</dbReference>
<dbReference type="SUPFAM" id="SSF49854">
    <property type="entry name" value="Spermadhesin, CUB domain"/>
    <property type="match status" value="1"/>
</dbReference>
<organism evidence="1 2">
    <name type="scientific">Holothuria leucospilota</name>
    <name type="common">Black long sea cucumber</name>
    <name type="synonym">Mertensiothuria leucospilota</name>
    <dbReference type="NCBI Taxonomy" id="206669"/>
    <lineage>
        <taxon>Eukaryota</taxon>
        <taxon>Metazoa</taxon>
        <taxon>Echinodermata</taxon>
        <taxon>Eleutherozoa</taxon>
        <taxon>Echinozoa</taxon>
        <taxon>Holothuroidea</taxon>
        <taxon>Aspidochirotacea</taxon>
        <taxon>Aspidochirotida</taxon>
        <taxon>Holothuriidae</taxon>
        <taxon>Holothuria</taxon>
    </lineage>
</organism>
<evidence type="ECO:0008006" key="3">
    <source>
        <dbReference type="Google" id="ProtNLM"/>
    </source>
</evidence>
<protein>
    <recommendedName>
        <fullName evidence="3">CUB domain-containing protein</fullName>
    </recommendedName>
</protein>
<proteinExistence type="predicted"/>